<evidence type="ECO:0000256" key="3">
    <source>
        <dbReference type="ARBA" id="ARBA00022989"/>
    </source>
</evidence>
<comment type="subcellular location">
    <subcellularLocation>
        <location evidence="1">Nucleus inner membrane</location>
    </subcellularLocation>
</comment>
<dbReference type="GO" id="GO:0034993">
    <property type="term" value="C:meiotic nuclear membrane microtubule tethering complex"/>
    <property type="evidence" value="ECO:0007669"/>
    <property type="project" value="TreeGrafter"/>
</dbReference>
<evidence type="ECO:0000256" key="2">
    <source>
        <dbReference type="ARBA" id="ARBA00022692"/>
    </source>
</evidence>
<dbReference type="Pfam" id="PF07738">
    <property type="entry name" value="Sad1_UNC"/>
    <property type="match status" value="1"/>
</dbReference>
<feature type="non-terminal residue" evidence="6">
    <location>
        <position position="108"/>
    </location>
</feature>
<evidence type="ECO:0000313" key="7">
    <source>
        <dbReference type="Proteomes" id="UP000534426"/>
    </source>
</evidence>
<dbReference type="PANTHER" id="PTHR12911:SF24">
    <property type="entry name" value="SUN DOMAIN-CONTAINING PROTEIN 3"/>
    <property type="match status" value="1"/>
</dbReference>
<feature type="non-terminal residue" evidence="6">
    <location>
        <position position="1"/>
    </location>
</feature>
<evidence type="ECO:0000256" key="4">
    <source>
        <dbReference type="ARBA" id="ARBA00023136"/>
    </source>
</evidence>
<dbReference type="Gene3D" id="2.60.120.260">
    <property type="entry name" value="Galactose-binding domain-like"/>
    <property type="match status" value="1"/>
</dbReference>
<dbReference type="Proteomes" id="UP000534426">
    <property type="component" value="Unassembled WGS sequence"/>
</dbReference>
<keyword evidence="2" id="KW-0812">Transmembrane</keyword>
<keyword evidence="3" id="KW-1133">Transmembrane helix</keyword>
<evidence type="ECO:0000313" key="6">
    <source>
        <dbReference type="EMBL" id="NWJ11443.1"/>
    </source>
</evidence>
<dbReference type="PROSITE" id="PS51469">
    <property type="entry name" value="SUN"/>
    <property type="match status" value="1"/>
</dbReference>
<dbReference type="GO" id="GO:0043495">
    <property type="term" value="F:protein-membrane adaptor activity"/>
    <property type="evidence" value="ECO:0007669"/>
    <property type="project" value="TreeGrafter"/>
</dbReference>
<dbReference type="InterPro" id="IPR012919">
    <property type="entry name" value="SUN_dom"/>
</dbReference>
<dbReference type="InterPro" id="IPR045119">
    <property type="entry name" value="SUN1-5"/>
</dbReference>
<evidence type="ECO:0000256" key="1">
    <source>
        <dbReference type="ARBA" id="ARBA00004540"/>
    </source>
</evidence>
<dbReference type="EMBL" id="VWPW01032571">
    <property type="protein sequence ID" value="NWJ11443.1"/>
    <property type="molecule type" value="Genomic_DNA"/>
</dbReference>
<proteinExistence type="predicted"/>
<dbReference type="GO" id="GO:0005637">
    <property type="term" value="C:nuclear inner membrane"/>
    <property type="evidence" value="ECO:0007669"/>
    <property type="project" value="UniProtKB-SubCell"/>
</dbReference>
<accession>A0A7K4M3I4</accession>
<gene>
    <name evidence="6" type="primary">Sun1_2</name>
    <name evidence="6" type="ORF">CRYUND_R09311</name>
</gene>
<comment type="caution">
    <text evidence="6">The sequence shown here is derived from an EMBL/GenBank/DDBJ whole genome shotgun (WGS) entry which is preliminary data.</text>
</comment>
<dbReference type="AlphaFoldDB" id="A0A7K4M3I4"/>
<protein>
    <submittedName>
        <fullName evidence="6">SUN1 protein</fullName>
    </submittedName>
</protein>
<dbReference type="PANTHER" id="PTHR12911">
    <property type="entry name" value="SAD1/UNC-84-LIKE PROTEIN-RELATED"/>
    <property type="match status" value="1"/>
</dbReference>
<name>A0A7K4M3I4_9AVES</name>
<keyword evidence="7" id="KW-1185">Reference proteome</keyword>
<organism evidence="6 7">
    <name type="scientific">Crypturellus undulatus</name>
    <dbReference type="NCBI Taxonomy" id="48396"/>
    <lineage>
        <taxon>Eukaryota</taxon>
        <taxon>Metazoa</taxon>
        <taxon>Chordata</taxon>
        <taxon>Craniata</taxon>
        <taxon>Vertebrata</taxon>
        <taxon>Euteleostomi</taxon>
        <taxon>Archelosauria</taxon>
        <taxon>Archosauria</taxon>
        <taxon>Dinosauria</taxon>
        <taxon>Saurischia</taxon>
        <taxon>Theropoda</taxon>
        <taxon>Coelurosauria</taxon>
        <taxon>Aves</taxon>
        <taxon>Palaeognathae</taxon>
        <taxon>Tinamiformes</taxon>
        <taxon>Tinamidae</taxon>
        <taxon>Crypturellus</taxon>
    </lineage>
</organism>
<keyword evidence="4" id="KW-0472">Membrane</keyword>
<sequence>IAAAFCFQTDLTAGQCWPFPGSRGHVVIKLPALVWPAALAVQHIPKEHSPSGSVSSAPKDIAVLGLDDEGDATLLGTFVYDIDREVLQLFPLTVQQGRVDNTREEGGC</sequence>
<evidence type="ECO:0000259" key="5">
    <source>
        <dbReference type="PROSITE" id="PS51469"/>
    </source>
</evidence>
<reference evidence="6 7" key="1">
    <citation type="submission" date="2019-09" db="EMBL/GenBank/DDBJ databases">
        <title>Bird 10,000 Genomes (B10K) Project - Family phase.</title>
        <authorList>
            <person name="Zhang G."/>
        </authorList>
    </citation>
    <scope>NUCLEOTIDE SEQUENCE [LARGE SCALE GENOMIC DNA]</scope>
    <source>
        <strain evidence="6">B10K-MSB-37135</strain>
        <tissue evidence="6">Heart</tissue>
    </source>
</reference>
<feature type="domain" description="SUN" evidence="5">
    <location>
        <begin position="1"/>
        <end position="108"/>
    </location>
</feature>